<dbReference type="PRINTS" id="PR01463">
    <property type="entry name" value="EAGCHANLFMLY"/>
</dbReference>
<keyword evidence="5 13" id="KW-0812">Transmembrane</keyword>
<evidence type="ECO:0000256" key="1">
    <source>
        <dbReference type="ARBA" id="ARBA00004141"/>
    </source>
</evidence>
<dbReference type="GO" id="GO:0071805">
    <property type="term" value="P:potassium ion transmembrane transport"/>
    <property type="evidence" value="ECO:0000318"/>
    <property type="project" value="GO_Central"/>
</dbReference>
<feature type="transmembrane region" description="Helical" evidence="13">
    <location>
        <begin position="132"/>
        <end position="152"/>
    </location>
</feature>
<feature type="transmembrane region" description="Helical" evidence="13">
    <location>
        <begin position="238"/>
        <end position="256"/>
    </location>
</feature>
<dbReference type="VEuPathDB" id="TrichDB:TVAGG3_0960740"/>
<comment type="subcellular location">
    <subcellularLocation>
        <location evidence="1">Membrane</location>
        <topology evidence="1">Multi-pass membrane protein</topology>
    </subcellularLocation>
</comment>
<dbReference type="GO" id="GO:0034702">
    <property type="term" value="C:monoatomic ion channel complex"/>
    <property type="evidence" value="ECO:0007669"/>
    <property type="project" value="UniProtKB-KW"/>
</dbReference>
<evidence type="ECO:0000256" key="5">
    <source>
        <dbReference type="ARBA" id="ARBA00022692"/>
    </source>
</evidence>
<dbReference type="OrthoDB" id="2019079at2759"/>
<organism evidence="15 16">
    <name type="scientific">Trichomonas vaginalis (strain ATCC PRA-98 / G3)</name>
    <dbReference type="NCBI Taxonomy" id="412133"/>
    <lineage>
        <taxon>Eukaryota</taxon>
        <taxon>Metamonada</taxon>
        <taxon>Parabasalia</taxon>
        <taxon>Trichomonadida</taxon>
        <taxon>Trichomonadidae</taxon>
        <taxon>Trichomonas</taxon>
    </lineage>
</organism>
<evidence type="ECO:0000313" key="15">
    <source>
        <dbReference type="EMBL" id="EAY14742.1"/>
    </source>
</evidence>
<keyword evidence="6" id="KW-0631">Potassium channel</keyword>
<dbReference type="FunFam" id="2.60.120.10:FF:000074">
    <property type="entry name" value="Potassium channel KAT2"/>
    <property type="match status" value="1"/>
</dbReference>
<dbReference type="Gene3D" id="2.60.120.10">
    <property type="entry name" value="Jelly Rolls"/>
    <property type="match status" value="1"/>
</dbReference>
<evidence type="ECO:0000259" key="14">
    <source>
        <dbReference type="PROSITE" id="PS50042"/>
    </source>
</evidence>
<evidence type="ECO:0000256" key="3">
    <source>
        <dbReference type="ARBA" id="ARBA00022448"/>
    </source>
</evidence>
<accession>A2DY06</accession>
<dbReference type="EMBL" id="DS113266">
    <property type="protein sequence ID" value="EAY14742.1"/>
    <property type="molecule type" value="Genomic_DNA"/>
</dbReference>
<dbReference type="InterPro" id="IPR014710">
    <property type="entry name" value="RmlC-like_jellyroll"/>
</dbReference>
<dbReference type="PANTHER" id="PTHR10217">
    <property type="entry name" value="VOLTAGE AND LIGAND GATED POTASSIUM CHANNEL"/>
    <property type="match status" value="1"/>
</dbReference>
<evidence type="ECO:0000256" key="9">
    <source>
        <dbReference type="ARBA" id="ARBA00022989"/>
    </source>
</evidence>
<dbReference type="CDD" id="cd00038">
    <property type="entry name" value="CAP_ED"/>
    <property type="match status" value="1"/>
</dbReference>
<dbReference type="OMA" id="FRGPAHM"/>
<dbReference type="SUPFAM" id="SSF51206">
    <property type="entry name" value="cAMP-binding domain-like"/>
    <property type="match status" value="1"/>
</dbReference>
<dbReference type="RefSeq" id="XP_001326965.1">
    <property type="nucleotide sequence ID" value="XM_001326930.1"/>
</dbReference>
<dbReference type="STRING" id="5722.A2DY06"/>
<keyword evidence="11" id="KW-0407">Ion channel</keyword>
<dbReference type="Gene3D" id="1.10.287.70">
    <property type="match status" value="1"/>
</dbReference>
<evidence type="ECO:0000256" key="8">
    <source>
        <dbReference type="ARBA" id="ARBA00022958"/>
    </source>
</evidence>
<evidence type="ECO:0000256" key="11">
    <source>
        <dbReference type="ARBA" id="ARBA00023303"/>
    </source>
</evidence>
<name>A2DY06_TRIV3</name>
<keyword evidence="8" id="KW-0630">Potassium</keyword>
<protein>
    <submittedName>
        <fullName evidence="15">Cyclic nucleotide-binding domain containing protein</fullName>
    </submittedName>
</protein>
<evidence type="ECO:0000256" key="12">
    <source>
        <dbReference type="SAM" id="MobiDB-lite"/>
    </source>
</evidence>
<dbReference type="InterPro" id="IPR000595">
    <property type="entry name" value="cNMP-bd_dom"/>
</dbReference>
<reference evidence="15" key="1">
    <citation type="submission" date="2006-10" db="EMBL/GenBank/DDBJ databases">
        <authorList>
            <person name="Amadeo P."/>
            <person name="Zhao Q."/>
            <person name="Wortman J."/>
            <person name="Fraser-Liggett C."/>
            <person name="Carlton J."/>
        </authorList>
    </citation>
    <scope>NUCLEOTIDE SEQUENCE</scope>
    <source>
        <strain evidence="15">G3</strain>
    </source>
</reference>
<evidence type="ECO:0000256" key="4">
    <source>
        <dbReference type="ARBA" id="ARBA00022538"/>
    </source>
</evidence>
<dbReference type="Pfam" id="PF07885">
    <property type="entry name" value="Ion_trans_2"/>
    <property type="match status" value="1"/>
</dbReference>
<dbReference type="Gene3D" id="1.10.287.630">
    <property type="entry name" value="Helix hairpin bin"/>
    <property type="match status" value="1"/>
</dbReference>
<dbReference type="GO" id="GO:0005886">
    <property type="term" value="C:plasma membrane"/>
    <property type="evidence" value="ECO:0000318"/>
    <property type="project" value="GO_Central"/>
</dbReference>
<evidence type="ECO:0000256" key="10">
    <source>
        <dbReference type="ARBA" id="ARBA00023136"/>
    </source>
</evidence>
<dbReference type="GO" id="GO:0042391">
    <property type="term" value="P:regulation of membrane potential"/>
    <property type="evidence" value="ECO:0000318"/>
    <property type="project" value="GO_Central"/>
</dbReference>
<comment type="similarity">
    <text evidence="2">Belongs to the potassium channel family. Plant (TC 1.A.1.4) subfamily.</text>
</comment>
<feature type="transmembrane region" description="Helical" evidence="13">
    <location>
        <begin position="92"/>
        <end position="111"/>
    </location>
</feature>
<dbReference type="SMART" id="SM00100">
    <property type="entry name" value="cNMP"/>
    <property type="match status" value="1"/>
</dbReference>
<dbReference type="VEuPathDB" id="TrichDB:TVAG_038500"/>
<evidence type="ECO:0000256" key="7">
    <source>
        <dbReference type="ARBA" id="ARBA00022882"/>
    </source>
</evidence>
<feature type="region of interest" description="Disordered" evidence="12">
    <location>
        <begin position="1"/>
        <end position="20"/>
    </location>
</feature>
<gene>
    <name evidence="15" type="ORF">TVAG_038500</name>
</gene>
<dbReference type="Pfam" id="PF00027">
    <property type="entry name" value="cNMP_binding"/>
    <property type="match status" value="1"/>
</dbReference>
<dbReference type="SMR" id="A2DY06"/>
<keyword evidence="7" id="KW-0851">Voltage-gated channel</keyword>
<feature type="transmembrane region" description="Helical" evidence="13">
    <location>
        <begin position="268"/>
        <end position="289"/>
    </location>
</feature>
<evidence type="ECO:0000256" key="13">
    <source>
        <dbReference type="SAM" id="Phobius"/>
    </source>
</evidence>
<feature type="transmembrane region" description="Helical" evidence="13">
    <location>
        <begin position="65"/>
        <end position="86"/>
    </location>
</feature>
<dbReference type="Proteomes" id="UP000001542">
    <property type="component" value="Unassembled WGS sequence"/>
</dbReference>
<evidence type="ECO:0000313" key="16">
    <source>
        <dbReference type="Proteomes" id="UP000001542"/>
    </source>
</evidence>
<dbReference type="InterPro" id="IPR050818">
    <property type="entry name" value="KCNH_animal-type"/>
</dbReference>
<dbReference type="KEGG" id="tva:4772736"/>
<dbReference type="AlphaFoldDB" id="A2DY06"/>
<keyword evidence="7" id="KW-0406">Ion transport</keyword>
<proteinExistence type="inferred from homology"/>
<dbReference type="InterPro" id="IPR013099">
    <property type="entry name" value="K_chnl_dom"/>
</dbReference>
<keyword evidence="3" id="KW-0813">Transport</keyword>
<keyword evidence="16" id="KW-1185">Reference proteome</keyword>
<dbReference type="InParanoid" id="A2DY06"/>
<feature type="domain" description="Cyclic nucleotide-binding" evidence="14">
    <location>
        <begin position="370"/>
        <end position="482"/>
    </location>
</feature>
<dbReference type="FunFam" id="1.10.287.70:FF:000123">
    <property type="entry name" value="Potassium channel KAT3"/>
    <property type="match status" value="1"/>
</dbReference>
<evidence type="ECO:0000256" key="6">
    <source>
        <dbReference type="ARBA" id="ARBA00022826"/>
    </source>
</evidence>
<keyword evidence="10 13" id="KW-0472">Membrane</keyword>
<keyword evidence="9 13" id="KW-1133">Transmembrane helix</keyword>
<sequence length="543" mass="62182">MRNTYLYNPDADQKSISEPVRPAPSKVYEPLRIENSIATIATIAGYRKPKVLFSHFSLLRRIWEYALLIISVIPAFEIPFFSIFIYDYKTSLYWPFMIFDFIYMADLYVVLNTSFVSHGVIVSDKKRILKLYGVKSVIFHIIACIPGWWFGVFFNNRSAYIVLSLLKVFRLNRCMIALHTTKSNLVYYSWFSALLPLVICFLLVVHLFACIFYLSAFLSKSPDTWITILGWSYLTPPQLYVTSIYFVLTTIFAIGYGDLTPQASCEVIVVIFIQLFGVTSNLLILSKLVELSLSGPDKSYVRETREFRDYLAFKRIPKKIREETTNYFQMRYDESRGADEPAQVLRYLPDTLRTSLVLDQCRYSMMQVDLFRVASQNFLSAISKMLTPHAFIPGETIIKQGDVVPELLLLNSGILSISVDGIEINKLEFNDGFVSGEIELFIDKPREATIKAVSHVSGWSLSRLQIQMVVAYQPDLRREIISISKMIYPDNVREIKNLISVQTLEAVLKDASDTESSYSDSDIFLGTKIMTSSSDDDTSFELL</sequence>
<reference evidence="15" key="2">
    <citation type="journal article" date="2007" name="Science">
        <title>Draft genome sequence of the sexually transmitted pathogen Trichomonas vaginalis.</title>
        <authorList>
            <person name="Carlton J.M."/>
            <person name="Hirt R.P."/>
            <person name="Silva J.C."/>
            <person name="Delcher A.L."/>
            <person name="Schatz M."/>
            <person name="Zhao Q."/>
            <person name="Wortman J.R."/>
            <person name="Bidwell S.L."/>
            <person name="Alsmark U.C.M."/>
            <person name="Besteiro S."/>
            <person name="Sicheritz-Ponten T."/>
            <person name="Noel C.J."/>
            <person name="Dacks J.B."/>
            <person name="Foster P.G."/>
            <person name="Simillion C."/>
            <person name="Van de Peer Y."/>
            <person name="Miranda-Saavedra D."/>
            <person name="Barton G.J."/>
            <person name="Westrop G.D."/>
            <person name="Mueller S."/>
            <person name="Dessi D."/>
            <person name="Fiori P.L."/>
            <person name="Ren Q."/>
            <person name="Paulsen I."/>
            <person name="Zhang H."/>
            <person name="Bastida-Corcuera F.D."/>
            <person name="Simoes-Barbosa A."/>
            <person name="Brown M.T."/>
            <person name="Hayes R.D."/>
            <person name="Mukherjee M."/>
            <person name="Okumura C.Y."/>
            <person name="Schneider R."/>
            <person name="Smith A.J."/>
            <person name="Vanacova S."/>
            <person name="Villalvazo M."/>
            <person name="Haas B.J."/>
            <person name="Pertea M."/>
            <person name="Feldblyum T.V."/>
            <person name="Utterback T.R."/>
            <person name="Shu C.L."/>
            <person name="Osoegawa K."/>
            <person name="de Jong P.J."/>
            <person name="Hrdy I."/>
            <person name="Horvathova L."/>
            <person name="Zubacova Z."/>
            <person name="Dolezal P."/>
            <person name="Malik S.B."/>
            <person name="Logsdon J.M. Jr."/>
            <person name="Henze K."/>
            <person name="Gupta A."/>
            <person name="Wang C.C."/>
            <person name="Dunne R.L."/>
            <person name="Upcroft J.A."/>
            <person name="Upcroft P."/>
            <person name="White O."/>
            <person name="Salzberg S.L."/>
            <person name="Tang P."/>
            <person name="Chiu C.-H."/>
            <person name="Lee Y.-S."/>
            <person name="Embley T.M."/>
            <person name="Coombs G.H."/>
            <person name="Mottram J.C."/>
            <person name="Tachezy J."/>
            <person name="Fraser-Liggett C.M."/>
            <person name="Johnson P.J."/>
        </authorList>
    </citation>
    <scope>NUCLEOTIDE SEQUENCE [LARGE SCALE GENOMIC DNA]</scope>
    <source>
        <strain evidence="15">G3</strain>
    </source>
</reference>
<dbReference type="SUPFAM" id="SSF81324">
    <property type="entry name" value="Voltage-gated potassium channels"/>
    <property type="match status" value="1"/>
</dbReference>
<keyword evidence="4" id="KW-0633">Potassium transport</keyword>
<dbReference type="InterPro" id="IPR018490">
    <property type="entry name" value="cNMP-bd_dom_sf"/>
</dbReference>
<dbReference type="PANTHER" id="PTHR10217:SF435">
    <property type="entry name" value="POTASSIUM VOLTAGE-GATED CHANNEL PROTEIN EAG"/>
    <property type="match status" value="1"/>
</dbReference>
<dbReference type="GO" id="GO:0005249">
    <property type="term" value="F:voltage-gated potassium channel activity"/>
    <property type="evidence" value="ECO:0000318"/>
    <property type="project" value="GO_Central"/>
</dbReference>
<dbReference type="PROSITE" id="PS50042">
    <property type="entry name" value="CNMP_BINDING_3"/>
    <property type="match status" value="1"/>
</dbReference>
<feature type="transmembrane region" description="Helical" evidence="13">
    <location>
        <begin position="185"/>
        <end position="218"/>
    </location>
</feature>
<dbReference type="InterPro" id="IPR003938">
    <property type="entry name" value="K_chnl_volt-dep_EAG/ELK/ERG"/>
</dbReference>
<evidence type="ECO:0000256" key="2">
    <source>
        <dbReference type="ARBA" id="ARBA00007929"/>
    </source>
</evidence>
<dbReference type="eggNOG" id="KOG0498">
    <property type="taxonomic scope" value="Eukaryota"/>
</dbReference>